<sequence>MICFSTRYSFISRIWRSSSCISSYSFRNSILTIHDTLNTPKTSSCKISYRHSA</sequence>
<reference evidence="1" key="1">
    <citation type="journal article" date="2021" name="Proc. Natl. Acad. Sci. U.S.A.">
        <title>A Catalog of Tens of Thousands of Viruses from Human Metagenomes Reveals Hidden Associations with Chronic Diseases.</title>
        <authorList>
            <person name="Tisza M.J."/>
            <person name="Buck C.B."/>
        </authorList>
    </citation>
    <scope>NUCLEOTIDE SEQUENCE</scope>
    <source>
        <strain evidence="1">Cttxo15</strain>
    </source>
</reference>
<proteinExistence type="predicted"/>
<organism evidence="1">
    <name type="scientific">Podoviridae sp. cttxo15</name>
    <dbReference type="NCBI Taxonomy" id="2826584"/>
    <lineage>
        <taxon>Viruses</taxon>
        <taxon>Duplodnaviria</taxon>
        <taxon>Heunggongvirae</taxon>
        <taxon>Uroviricota</taxon>
        <taxon>Caudoviricetes</taxon>
    </lineage>
</organism>
<name>A0A8S5N1C0_9CAUD</name>
<dbReference type="EMBL" id="BK015041">
    <property type="protein sequence ID" value="DAD88453.1"/>
    <property type="molecule type" value="Genomic_DNA"/>
</dbReference>
<protein>
    <submittedName>
        <fullName evidence="1">Uncharacterized protein</fullName>
    </submittedName>
</protein>
<accession>A0A8S5N1C0</accession>
<evidence type="ECO:0000313" key="1">
    <source>
        <dbReference type="EMBL" id="DAD88453.1"/>
    </source>
</evidence>